<dbReference type="PANTHER" id="PTHR46268:SF6">
    <property type="entry name" value="UNIVERSAL STRESS PROTEIN UP12"/>
    <property type="match status" value="1"/>
</dbReference>
<dbReference type="Pfam" id="PF00582">
    <property type="entry name" value="Usp"/>
    <property type="match status" value="2"/>
</dbReference>
<dbReference type="EMBL" id="BMOM01000036">
    <property type="protein sequence ID" value="GGM19439.1"/>
    <property type="molecule type" value="Genomic_DNA"/>
</dbReference>
<name>A0ABQ2GZ51_9DEIO</name>
<comment type="similarity">
    <text evidence="1">Belongs to the universal stress protein A family.</text>
</comment>
<dbReference type="PANTHER" id="PTHR46268">
    <property type="entry name" value="STRESS RESPONSE PROTEIN NHAX"/>
    <property type="match status" value="1"/>
</dbReference>
<evidence type="ECO:0000256" key="1">
    <source>
        <dbReference type="ARBA" id="ARBA00008791"/>
    </source>
</evidence>
<accession>A0ABQ2GZ51</accession>
<comment type="caution">
    <text evidence="3">The sequence shown here is derived from an EMBL/GenBank/DDBJ whole genome shotgun (WGS) entry which is preliminary data.</text>
</comment>
<dbReference type="CDD" id="cd00293">
    <property type="entry name" value="USP-like"/>
    <property type="match status" value="2"/>
</dbReference>
<dbReference type="PRINTS" id="PR01438">
    <property type="entry name" value="UNVRSLSTRESS"/>
</dbReference>
<proteinExistence type="inferred from homology"/>
<keyword evidence="4" id="KW-1185">Reference proteome</keyword>
<evidence type="ECO:0000313" key="3">
    <source>
        <dbReference type="EMBL" id="GGM19439.1"/>
    </source>
</evidence>
<organism evidence="3 4">
    <name type="scientific">Deinococcus aerophilus</name>
    <dbReference type="NCBI Taxonomy" id="522488"/>
    <lineage>
        <taxon>Bacteria</taxon>
        <taxon>Thermotogati</taxon>
        <taxon>Deinococcota</taxon>
        <taxon>Deinococci</taxon>
        <taxon>Deinococcales</taxon>
        <taxon>Deinococcaceae</taxon>
        <taxon>Deinococcus</taxon>
    </lineage>
</organism>
<evidence type="ECO:0000313" key="4">
    <source>
        <dbReference type="Proteomes" id="UP000661918"/>
    </source>
</evidence>
<dbReference type="InterPro" id="IPR006016">
    <property type="entry name" value="UspA"/>
</dbReference>
<evidence type="ECO:0000259" key="2">
    <source>
        <dbReference type="Pfam" id="PF00582"/>
    </source>
</evidence>
<reference evidence="4" key="1">
    <citation type="journal article" date="2019" name="Int. J. Syst. Evol. Microbiol.">
        <title>The Global Catalogue of Microorganisms (GCM) 10K type strain sequencing project: providing services to taxonomists for standard genome sequencing and annotation.</title>
        <authorList>
            <consortium name="The Broad Institute Genomics Platform"/>
            <consortium name="The Broad Institute Genome Sequencing Center for Infectious Disease"/>
            <person name="Wu L."/>
            <person name="Ma J."/>
        </authorList>
    </citation>
    <scope>NUCLEOTIDE SEQUENCE [LARGE SCALE GENOMIC DNA]</scope>
    <source>
        <strain evidence="4">JCM 15443</strain>
    </source>
</reference>
<feature type="domain" description="UspA" evidence="2">
    <location>
        <begin position="152"/>
        <end position="293"/>
    </location>
</feature>
<sequence length="315" mass="33325">MQHLFRHILVPLDPSPLSESALDAAVTLAAAFGARVTLLRVIEAECVAGEVQAHDPLQTALHGAQARAHLAHLAAGFRARGVAVETEVMVGDPAVQILACLREQGADLLVLCSHGQGGPGLWCLGGQAGKLLLLAHVSVLLVRPGGHDRPGPVLVPLDGSSRAEHALPVARLVAQARGTPVVLAHILTVPELPRHVPHTPHEQDLVQQLSALNRSAMERYLEDTAAHSAAEDLFDTLLLDSHHVVEALHDLIAREEIGLVVMSAHGHSGLRRWPYGSAALNLLTYAEVPVLIVQDLSPHEIGAGAAQDTRPPAGH</sequence>
<dbReference type="SUPFAM" id="SSF52402">
    <property type="entry name" value="Adenine nucleotide alpha hydrolases-like"/>
    <property type="match status" value="2"/>
</dbReference>
<dbReference type="RefSeq" id="WP_188905105.1">
    <property type="nucleotide sequence ID" value="NZ_BMOM01000036.1"/>
</dbReference>
<dbReference type="Gene3D" id="3.40.50.620">
    <property type="entry name" value="HUPs"/>
    <property type="match status" value="2"/>
</dbReference>
<feature type="domain" description="UspA" evidence="2">
    <location>
        <begin position="5"/>
        <end position="143"/>
    </location>
</feature>
<dbReference type="Proteomes" id="UP000661918">
    <property type="component" value="Unassembled WGS sequence"/>
</dbReference>
<gene>
    <name evidence="3" type="ORF">GCM10010841_29350</name>
</gene>
<dbReference type="InterPro" id="IPR014729">
    <property type="entry name" value="Rossmann-like_a/b/a_fold"/>
</dbReference>
<protein>
    <submittedName>
        <fullName evidence="3">Universal stress protein UspA</fullName>
    </submittedName>
</protein>
<dbReference type="InterPro" id="IPR006015">
    <property type="entry name" value="Universal_stress_UspA"/>
</dbReference>